<organism evidence="4 5">
    <name type="scientific">Tenggerimyces flavus</name>
    <dbReference type="NCBI Taxonomy" id="1708749"/>
    <lineage>
        <taxon>Bacteria</taxon>
        <taxon>Bacillati</taxon>
        <taxon>Actinomycetota</taxon>
        <taxon>Actinomycetes</taxon>
        <taxon>Propionibacteriales</taxon>
        <taxon>Nocardioidaceae</taxon>
        <taxon>Tenggerimyces</taxon>
    </lineage>
</organism>
<feature type="signal peptide" evidence="3">
    <location>
        <begin position="1"/>
        <end position="17"/>
    </location>
</feature>
<feature type="transmembrane region" description="Helical" evidence="2">
    <location>
        <begin position="376"/>
        <end position="394"/>
    </location>
</feature>
<protein>
    <submittedName>
        <fullName evidence="4">DUF5693 family protein</fullName>
    </submittedName>
</protein>
<gene>
    <name evidence="4" type="ORF">ACFOUW_39090</name>
</gene>
<dbReference type="Pfam" id="PF18949">
    <property type="entry name" value="DUF5693"/>
    <property type="match status" value="1"/>
</dbReference>
<feature type="chain" id="PRO_5045966486" evidence="3">
    <location>
        <begin position="18"/>
        <end position="568"/>
    </location>
</feature>
<keyword evidence="1 3" id="KW-0732">Signal</keyword>
<sequence length="568" mass="59589">MRASRILLACLVALAFAAPALVLRVSAEVRPGSVGVAVAESVLNHWRETGVPDSEVNGALESAGIRTAVLGMPSIRSYLVDGEAQILESGDPLLMKGSEDFVAAVRSRFGSAVTVKDEVVSVAGVAGALDKPLGYLPARVAELRAAGLDLVLALPSREPDLDWLQREITATKAQSVLLAGSSPPAASLASYLSSRGFSLVVSDFVPGDGLVSSYGQQFGGALVRAHLIELKRSDSLSTLTVRARRAEKERGVRLIVLQTPPDFPGAGPALDQTVALADSIQRELPAGLSAGTPTPQPLVAPSLLVRLATVLAAVALATLAMLALPRSPRLVLGLVGAFGLVGVVAAVANQLFMWQLFTFATAVGGAALAVLTRRYLLGCLVAVTTGLVVAALGAQSTFMNGTTSFLGVKALLLGPPVIVAVLAAIDVGPRKLRSLVWPLRPWHALVGVVLVLGAAYYLLRSGNYGLVPDFELVLRDRLDELMYIRPRFKEALLGFPALFVAAQWKGDARWLWAIVATVGTASAVDSFAHFHTPVLAALLRTGYTIVIGLVLGFVISLVVKAIVKRVRA</sequence>
<feature type="transmembrane region" description="Helical" evidence="2">
    <location>
        <begin position="406"/>
        <end position="427"/>
    </location>
</feature>
<reference evidence="5" key="1">
    <citation type="journal article" date="2019" name="Int. J. Syst. Evol. Microbiol.">
        <title>The Global Catalogue of Microorganisms (GCM) 10K type strain sequencing project: providing services to taxonomists for standard genome sequencing and annotation.</title>
        <authorList>
            <consortium name="The Broad Institute Genomics Platform"/>
            <consortium name="The Broad Institute Genome Sequencing Center for Infectious Disease"/>
            <person name="Wu L."/>
            <person name="Ma J."/>
        </authorList>
    </citation>
    <scope>NUCLEOTIDE SEQUENCE [LARGE SCALE GENOMIC DNA]</scope>
    <source>
        <strain evidence="5">CGMCC 4.7241</strain>
    </source>
</reference>
<keyword evidence="2" id="KW-0472">Membrane</keyword>
<dbReference type="Proteomes" id="UP001595699">
    <property type="component" value="Unassembled WGS sequence"/>
</dbReference>
<keyword evidence="5" id="KW-1185">Reference proteome</keyword>
<feature type="transmembrane region" description="Helical" evidence="2">
    <location>
        <begin position="330"/>
        <end position="348"/>
    </location>
</feature>
<evidence type="ECO:0000256" key="1">
    <source>
        <dbReference type="ARBA" id="ARBA00022729"/>
    </source>
</evidence>
<accession>A0ABV7YR85</accession>
<feature type="transmembrane region" description="Helical" evidence="2">
    <location>
        <begin position="303"/>
        <end position="323"/>
    </location>
</feature>
<evidence type="ECO:0000313" key="4">
    <source>
        <dbReference type="EMBL" id="MFC3766887.1"/>
    </source>
</evidence>
<dbReference type="PROSITE" id="PS00306">
    <property type="entry name" value="CASEIN_ALPHA_BETA"/>
    <property type="match status" value="1"/>
</dbReference>
<dbReference type="InterPro" id="IPR043748">
    <property type="entry name" value="DUF5693"/>
</dbReference>
<feature type="transmembrane region" description="Helical" evidence="2">
    <location>
        <begin position="354"/>
        <end position="371"/>
    </location>
</feature>
<keyword evidence="2" id="KW-0812">Transmembrane</keyword>
<dbReference type="InterPro" id="IPR031305">
    <property type="entry name" value="Casein_CS"/>
</dbReference>
<dbReference type="EMBL" id="JBHRZH010000062">
    <property type="protein sequence ID" value="MFC3766887.1"/>
    <property type="molecule type" value="Genomic_DNA"/>
</dbReference>
<evidence type="ECO:0000256" key="3">
    <source>
        <dbReference type="SAM" id="SignalP"/>
    </source>
</evidence>
<name>A0ABV7YR85_9ACTN</name>
<feature type="transmembrane region" description="Helical" evidence="2">
    <location>
        <begin position="542"/>
        <end position="563"/>
    </location>
</feature>
<dbReference type="RefSeq" id="WP_205115983.1">
    <property type="nucleotide sequence ID" value="NZ_JAFBCM010000001.1"/>
</dbReference>
<evidence type="ECO:0000313" key="5">
    <source>
        <dbReference type="Proteomes" id="UP001595699"/>
    </source>
</evidence>
<keyword evidence="2" id="KW-1133">Transmembrane helix</keyword>
<evidence type="ECO:0000256" key="2">
    <source>
        <dbReference type="SAM" id="Phobius"/>
    </source>
</evidence>
<comment type="caution">
    <text evidence="4">The sequence shown here is derived from an EMBL/GenBank/DDBJ whole genome shotgun (WGS) entry which is preliminary data.</text>
</comment>
<feature type="transmembrane region" description="Helical" evidence="2">
    <location>
        <begin position="439"/>
        <end position="459"/>
    </location>
</feature>
<proteinExistence type="predicted"/>